<proteinExistence type="inferred from homology"/>
<keyword evidence="6 9" id="KW-1133">Transmembrane helix</keyword>
<evidence type="ECO:0000313" key="11">
    <source>
        <dbReference type="EMBL" id="MFC5629383.1"/>
    </source>
</evidence>
<dbReference type="InterPro" id="IPR007387">
    <property type="entry name" value="TRAP_DctQ"/>
</dbReference>
<dbReference type="Pfam" id="PF04290">
    <property type="entry name" value="DctQ"/>
    <property type="match status" value="1"/>
</dbReference>
<comment type="subcellular location">
    <subcellularLocation>
        <location evidence="1">Cell inner membrane</location>
        <topology evidence="1">Multi-pass membrane protein</topology>
    </subcellularLocation>
</comment>
<keyword evidence="5 9" id="KW-0812">Transmembrane</keyword>
<evidence type="ECO:0000256" key="1">
    <source>
        <dbReference type="ARBA" id="ARBA00004429"/>
    </source>
</evidence>
<evidence type="ECO:0000256" key="4">
    <source>
        <dbReference type="ARBA" id="ARBA00022519"/>
    </source>
</evidence>
<dbReference type="EMBL" id="JBHSPF010000059">
    <property type="protein sequence ID" value="MFC5629383.1"/>
    <property type="molecule type" value="Genomic_DNA"/>
</dbReference>
<keyword evidence="2" id="KW-0813">Transport</keyword>
<evidence type="ECO:0000259" key="10">
    <source>
        <dbReference type="Pfam" id="PF04290"/>
    </source>
</evidence>
<keyword evidence="12" id="KW-1185">Reference proteome</keyword>
<comment type="caution">
    <text evidence="11">The sequence shown here is derived from an EMBL/GenBank/DDBJ whole genome shotgun (WGS) entry which is preliminary data.</text>
</comment>
<feature type="domain" description="Tripartite ATP-independent periplasmic transporters DctQ component" evidence="10">
    <location>
        <begin position="26"/>
        <end position="153"/>
    </location>
</feature>
<evidence type="ECO:0000256" key="6">
    <source>
        <dbReference type="ARBA" id="ARBA00022989"/>
    </source>
</evidence>
<feature type="transmembrane region" description="Helical" evidence="9">
    <location>
        <begin position="17"/>
        <end position="35"/>
    </location>
</feature>
<evidence type="ECO:0000256" key="3">
    <source>
        <dbReference type="ARBA" id="ARBA00022475"/>
    </source>
</evidence>
<evidence type="ECO:0000256" key="7">
    <source>
        <dbReference type="ARBA" id="ARBA00023136"/>
    </source>
</evidence>
<dbReference type="InterPro" id="IPR055348">
    <property type="entry name" value="DctQ"/>
</dbReference>
<keyword evidence="4" id="KW-0997">Cell inner membrane</keyword>
<evidence type="ECO:0000256" key="2">
    <source>
        <dbReference type="ARBA" id="ARBA00022448"/>
    </source>
</evidence>
<gene>
    <name evidence="11" type="ORF">ACFPTR_11010</name>
</gene>
<evidence type="ECO:0000256" key="5">
    <source>
        <dbReference type="ARBA" id="ARBA00022692"/>
    </source>
</evidence>
<name>A0ABW0U7E9_9BACI</name>
<feature type="transmembrane region" description="Helical" evidence="9">
    <location>
        <begin position="130"/>
        <end position="149"/>
    </location>
</feature>
<dbReference type="PANTHER" id="PTHR35011">
    <property type="entry name" value="2,3-DIKETO-L-GULONATE TRAP TRANSPORTER SMALL PERMEASE PROTEIN YIAM"/>
    <property type="match status" value="1"/>
</dbReference>
<evidence type="ECO:0000313" key="12">
    <source>
        <dbReference type="Proteomes" id="UP001596143"/>
    </source>
</evidence>
<evidence type="ECO:0000256" key="9">
    <source>
        <dbReference type="SAM" id="Phobius"/>
    </source>
</evidence>
<dbReference type="PANTHER" id="PTHR35011:SF2">
    <property type="entry name" value="2,3-DIKETO-L-GULONATE TRAP TRANSPORTER SMALL PERMEASE PROTEIN YIAM"/>
    <property type="match status" value="1"/>
</dbReference>
<organism evidence="11 12">
    <name type="scientific">Aliibacillus thermotolerans</name>
    <dbReference type="NCBI Taxonomy" id="1834418"/>
    <lineage>
        <taxon>Bacteria</taxon>
        <taxon>Bacillati</taxon>
        <taxon>Bacillota</taxon>
        <taxon>Bacilli</taxon>
        <taxon>Bacillales</taxon>
        <taxon>Bacillaceae</taxon>
        <taxon>Aliibacillus</taxon>
    </lineage>
</organism>
<feature type="transmembrane region" description="Helical" evidence="9">
    <location>
        <begin position="89"/>
        <end position="110"/>
    </location>
</feature>
<evidence type="ECO:0000256" key="8">
    <source>
        <dbReference type="ARBA" id="ARBA00038436"/>
    </source>
</evidence>
<protein>
    <submittedName>
        <fullName evidence="11">TRAP transporter small permease</fullName>
    </submittedName>
</protein>
<keyword evidence="7 9" id="KW-0472">Membrane</keyword>
<dbReference type="Proteomes" id="UP001596143">
    <property type="component" value="Unassembled WGS sequence"/>
</dbReference>
<reference evidence="12" key="1">
    <citation type="journal article" date="2019" name="Int. J. Syst. Evol. Microbiol.">
        <title>The Global Catalogue of Microorganisms (GCM) 10K type strain sequencing project: providing services to taxonomists for standard genome sequencing and annotation.</title>
        <authorList>
            <consortium name="The Broad Institute Genomics Platform"/>
            <consortium name="The Broad Institute Genome Sequencing Center for Infectious Disease"/>
            <person name="Wu L."/>
            <person name="Ma J."/>
        </authorList>
    </citation>
    <scope>NUCLEOTIDE SEQUENCE [LARGE SCALE GENOMIC DNA]</scope>
    <source>
        <strain evidence="12">CGMCC 1.15790</strain>
    </source>
</reference>
<feature type="transmembrane region" description="Helical" evidence="9">
    <location>
        <begin position="50"/>
        <end position="68"/>
    </location>
</feature>
<dbReference type="RefSeq" id="WP_270897110.1">
    <property type="nucleotide sequence ID" value="NZ_JBHSPF010000059.1"/>
</dbReference>
<accession>A0ABW0U7E9</accession>
<keyword evidence="3" id="KW-1003">Cell membrane</keyword>
<sequence>MKVISFLDSMLRKVEEIILSFSIILITVMVAGNTISRNVTGKSWAFTEEVSQLALFMATFMGISYVARKGRHISMSAFFDNVPFKLRKALALLIPLTTGIILLVFAYYSYQYVQTVIDAGRVSSALRFPYYLMVMWAPIGFTLGALQFFRNFWINVKHKDVYLATERKDYDTDEDIEQSTSI</sequence>
<comment type="similarity">
    <text evidence="8">Belongs to the TRAP transporter small permease family.</text>
</comment>